<dbReference type="Gene3D" id="1.25.40.10">
    <property type="entry name" value="Tetratricopeptide repeat domain"/>
    <property type="match status" value="1"/>
</dbReference>
<feature type="compositionally biased region" description="Basic residues" evidence="3">
    <location>
        <begin position="970"/>
        <end position="979"/>
    </location>
</feature>
<feature type="region of interest" description="Disordered" evidence="3">
    <location>
        <begin position="957"/>
        <end position="1049"/>
    </location>
</feature>
<evidence type="ECO:0000313" key="6">
    <source>
        <dbReference type="Proteomes" id="UP001530400"/>
    </source>
</evidence>
<feature type="compositionally biased region" description="Basic and acidic residues" evidence="3">
    <location>
        <begin position="819"/>
        <end position="829"/>
    </location>
</feature>
<feature type="compositionally biased region" description="Basic and acidic residues" evidence="3">
    <location>
        <begin position="801"/>
        <end position="812"/>
    </location>
</feature>
<dbReference type="InterPro" id="IPR035979">
    <property type="entry name" value="RBD_domain_sf"/>
</dbReference>
<feature type="region of interest" description="Disordered" evidence="3">
    <location>
        <begin position="796"/>
        <end position="843"/>
    </location>
</feature>
<dbReference type="InterPro" id="IPR012677">
    <property type="entry name" value="Nucleotide-bd_a/b_plait_sf"/>
</dbReference>
<dbReference type="PROSITE" id="PS50102">
    <property type="entry name" value="RRM"/>
    <property type="match status" value="1"/>
</dbReference>
<dbReference type="SMART" id="SM00360">
    <property type="entry name" value="RRM"/>
    <property type="match status" value="1"/>
</dbReference>
<keyword evidence="6" id="KW-1185">Reference proteome</keyword>
<dbReference type="CDD" id="cd00590">
    <property type="entry name" value="RRM_SF"/>
    <property type="match status" value="1"/>
</dbReference>
<dbReference type="GO" id="GO:0003723">
    <property type="term" value="F:RNA binding"/>
    <property type="evidence" value="ECO:0007669"/>
    <property type="project" value="UniProtKB-UniRule"/>
</dbReference>
<sequence length="1049" mass="116884">MSYNYDQCLSSIKEHRLKAYANTTAPDLDALQRSMDEFANLSKHCPMTPLLWMQYAKDTEVLMHGLNLLDSPGEETNNDLHQLHQIQAKKEALETSMGVLELGLAEFPGCALLHLYYLESLAEYFCQTEEEALHHLIKSESEDGGGGSDSQNARNKLSQAFQVAWESLGKGSHVNEGLVVTDIYRLHGSFLLTSLSCKVRELSSGTSGGMDVDDDSICNIIQQLSTLCLRWSKTPMGEGSNDEMMDDFNSLWNDALLILQDAKMKSTSFSLQIVDDNRKSTSSVTNSVIHAKNDIDVAMTNEGIFLPNELLQHCMDSTETDASTVGKHMQILRRADSKWDALVLVNDGRYLLGLGASETSHVFAKYASFLQRSYGSLSQKGGADNRTALHDHIAEHNFSMICCVYERALSECPTVESLWMSYIKFLRGEWISIRDKQQSTSEELQLMSSTLQSISQRSVRNCPYSSNLFELRMTTLGLLSTSNLEPDDITAVIHEATQLGFLNSNREAMLSMRLVAINVVKRKLLSLISQGTTSLSNNSGNNVLDTKEREYDQDDELEFNASNRKKTKTSAIQYTSLAAAAMEEVQDLIEDIRDMYEEADNYLFKNHAKWEEGKVCFWKNRCVTEAYVLGPIVLGLRNAMGNDNATTELADAETMKCFEKLVKTQKPCHPDSWREYLRYVSMSRLHFLSDESSQSSPGEVGALSAQLRQTRGLFKRAMASMRKAGKSGVAAGGVGIEFNNTLLQRDYDVALSDLCRDYLEFERNFGSEESLSAALALVRSKMANFDDSALQASVFDSSTEENGKRKLDSKESQEDDQMKDDNCAEESRAKRTKVKTNLKEPKKTDAVHKVRIGKMDYPAHPFTVHVSNLSKDTQDMDLVDAFHPIGVVAHARILREKLYGKGGHHTHGESKGCGLVQFEERMDVEKALEKNGELEIGGNIVKINRSHLPAIGVVPQGMHRVNPKGEGKMSKRNQLKKKSMQADDVEMDIDEGGKDSGSHPASKVEAGANTKNKYRTSSSPGSIKLDSLSFKPRVLKPKPKMSLGDTVKK</sequence>
<proteinExistence type="predicted"/>
<dbReference type="SUPFAM" id="SSF48452">
    <property type="entry name" value="TPR-like"/>
    <property type="match status" value="1"/>
</dbReference>
<evidence type="ECO:0000313" key="5">
    <source>
        <dbReference type="EMBL" id="KAL3794716.1"/>
    </source>
</evidence>
<comment type="caution">
    <text evidence="5">The sequence shown here is derived from an EMBL/GenBank/DDBJ whole genome shotgun (WGS) entry which is preliminary data.</text>
</comment>
<gene>
    <name evidence="5" type="ORF">ACHAWO_012363</name>
</gene>
<dbReference type="Pfam" id="PF00076">
    <property type="entry name" value="RRM_1"/>
    <property type="match status" value="1"/>
</dbReference>
<accession>A0ABD3Q5E5</accession>
<evidence type="ECO:0000256" key="1">
    <source>
        <dbReference type="ARBA" id="ARBA00022884"/>
    </source>
</evidence>
<feature type="domain" description="RRM" evidence="4">
    <location>
        <begin position="862"/>
        <end position="948"/>
    </location>
</feature>
<protein>
    <recommendedName>
        <fullName evidence="4">RRM domain-containing protein</fullName>
    </recommendedName>
</protein>
<keyword evidence="1 2" id="KW-0694">RNA-binding</keyword>
<dbReference type="SMART" id="SM00386">
    <property type="entry name" value="HAT"/>
    <property type="match status" value="1"/>
</dbReference>
<evidence type="ECO:0000259" key="4">
    <source>
        <dbReference type="PROSITE" id="PS50102"/>
    </source>
</evidence>
<feature type="compositionally biased region" description="Polar residues" evidence="3">
    <location>
        <begin position="1009"/>
        <end position="1021"/>
    </location>
</feature>
<dbReference type="SUPFAM" id="SSF54928">
    <property type="entry name" value="RNA-binding domain, RBD"/>
    <property type="match status" value="1"/>
</dbReference>
<dbReference type="EMBL" id="JALLPJ020000345">
    <property type="protein sequence ID" value="KAL3794716.1"/>
    <property type="molecule type" value="Genomic_DNA"/>
</dbReference>
<dbReference type="Proteomes" id="UP001530400">
    <property type="component" value="Unassembled WGS sequence"/>
</dbReference>
<evidence type="ECO:0000256" key="2">
    <source>
        <dbReference type="PROSITE-ProRule" id="PRU00176"/>
    </source>
</evidence>
<organism evidence="5 6">
    <name type="scientific">Cyclotella atomus</name>
    <dbReference type="NCBI Taxonomy" id="382360"/>
    <lineage>
        <taxon>Eukaryota</taxon>
        <taxon>Sar</taxon>
        <taxon>Stramenopiles</taxon>
        <taxon>Ochrophyta</taxon>
        <taxon>Bacillariophyta</taxon>
        <taxon>Coscinodiscophyceae</taxon>
        <taxon>Thalassiosirophycidae</taxon>
        <taxon>Stephanodiscales</taxon>
        <taxon>Stephanodiscaceae</taxon>
        <taxon>Cyclotella</taxon>
    </lineage>
</organism>
<dbReference type="InterPro" id="IPR011990">
    <property type="entry name" value="TPR-like_helical_dom_sf"/>
</dbReference>
<reference evidence="5 6" key="1">
    <citation type="submission" date="2024-10" db="EMBL/GenBank/DDBJ databases">
        <title>Updated reference genomes for cyclostephanoid diatoms.</title>
        <authorList>
            <person name="Roberts W.R."/>
            <person name="Alverson A.J."/>
        </authorList>
    </citation>
    <scope>NUCLEOTIDE SEQUENCE [LARGE SCALE GENOMIC DNA]</scope>
    <source>
        <strain evidence="5 6">AJA010-31</strain>
    </source>
</reference>
<dbReference type="Gene3D" id="3.30.70.330">
    <property type="match status" value="1"/>
</dbReference>
<name>A0ABD3Q5E5_9STRA</name>
<dbReference type="InterPro" id="IPR000504">
    <property type="entry name" value="RRM_dom"/>
</dbReference>
<evidence type="ECO:0000256" key="3">
    <source>
        <dbReference type="SAM" id="MobiDB-lite"/>
    </source>
</evidence>
<dbReference type="PANTHER" id="PTHR23236:SF11">
    <property type="entry name" value="EUKARYOTIC TRANSLATION INITIATION FACTOR 4H"/>
    <property type="match status" value="1"/>
</dbReference>
<dbReference type="AlphaFoldDB" id="A0ABD3Q5E5"/>
<dbReference type="InterPro" id="IPR003107">
    <property type="entry name" value="HAT"/>
</dbReference>
<dbReference type="PANTHER" id="PTHR23236">
    <property type="entry name" value="EUKARYOTIC TRANSLATION INITIATION FACTOR 4B/4H"/>
    <property type="match status" value="1"/>
</dbReference>